<dbReference type="Proteomes" id="UP000483432">
    <property type="component" value="Unassembled WGS sequence"/>
</dbReference>
<evidence type="ECO:0000313" key="3">
    <source>
        <dbReference type="Proteomes" id="UP000483432"/>
    </source>
</evidence>
<reference evidence="2 3" key="1">
    <citation type="submission" date="2019-09" db="EMBL/GenBank/DDBJ databases">
        <title>H2 Metabolism Revealed by Metagenomic Analysis in Subglacial Sediment of East Antarctica.</title>
        <authorList>
            <person name="Yang Z."/>
            <person name="Zhang Y."/>
            <person name="Lv Y."/>
            <person name="Yan W."/>
            <person name="Xiao X."/>
            <person name="Sun B."/>
            <person name="Ma H."/>
        </authorList>
    </citation>
    <scope>NUCLEOTIDE SEQUENCE [LARGE SCALE GENOMIC DNA]</scope>
    <source>
        <strain evidence="2">Bin2_2</strain>
    </source>
</reference>
<proteinExistence type="predicted"/>
<sequence>MQSWWELGEWSGQRGSELALYEITCPFCEERGNFKVAHHAEKKKPNGRKVLNFDTLECGNCRGYVMCLWSASHDLHALRVLPWPLKYEKHPEHWPASVGRFWLQAKRSISAENWDAAAVMTRSAMQAALRDKGAKGANLKQEIEDLAGQGLLPPIMKEWANALRELANDSAHPTAAQPATNSRDAQDILSYLDFLLEYLYDLPKQIAEYRARDGGKTGV</sequence>
<name>A0A7C9K161_9PROT</name>
<dbReference type="Pfam" id="PF13643">
    <property type="entry name" value="DUF4145"/>
    <property type="match status" value="1"/>
</dbReference>
<dbReference type="EMBL" id="JAAFGW010000036">
    <property type="protein sequence ID" value="NDP47511.1"/>
    <property type="molecule type" value="Genomic_DNA"/>
</dbReference>
<evidence type="ECO:0000313" key="2">
    <source>
        <dbReference type="EMBL" id="NDP47511.1"/>
    </source>
</evidence>
<gene>
    <name evidence="2" type="ORF">GZ085_03800</name>
</gene>
<comment type="caution">
    <text evidence="2">The sequence shown here is derived from an EMBL/GenBank/DDBJ whole genome shotgun (WGS) entry which is preliminary data.</text>
</comment>
<evidence type="ECO:0000259" key="1">
    <source>
        <dbReference type="Pfam" id="PF13643"/>
    </source>
</evidence>
<dbReference type="AlphaFoldDB" id="A0A7C9K161"/>
<protein>
    <submittedName>
        <fullName evidence="2">DUF4145 domain-containing protein</fullName>
    </submittedName>
</protein>
<accession>A0A7C9K161</accession>
<dbReference type="InterPro" id="IPR025285">
    <property type="entry name" value="DUF4145"/>
</dbReference>
<organism evidence="2 3">
    <name type="scientific">Sulfuriferula multivorans</name>
    <dbReference type="NCBI Taxonomy" id="1559896"/>
    <lineage>
        <taxon>Bacteria</taxon>
        <taxon>Pseudomonadati</taxon>
        <taxon>Pseudomonadota</taxon>
        <taxon>Betaproteobacteria</taxon>
        <taxon>Nitrosomonadales</taxon>
        <taxon>Sulfuricellaceae</taxon>
        <taxon>Sulfuriferula</taxon>
    </lineage>
</organism>
<feature type="domain" description="DUF4145" evidence="1">
    <location>
        <begin position="105"/>
        <end position="188"/>
    </location>
</feature>